<dbReference type="Gene3D" id="3.30.1540.10">
    <property type="entry name" value="formyl-coa transferase, domain 3"/>
    <property type="match status" value="1"/>
</dbReference>
<evidence type="ECO:0000313" key="3">
    <source>
        <dbReference type="Proteomes" id="UP000060602"/>
    </source>
</evidence>
<dbReference type="PANTHER" id="PTHR48207">
    <property type="entry name" value="SUCCINATE--HYDROXYMETHYLGLUTARATE COA-TRANSFERASE"/>
    <property type="match status" value="1"/>
</dbReference>
<dbReference type="PANTHER" id="PTHR48207:SF3">
    <property type="entry name" value="SUCCINATE--HYDROXYMETHYLGLUTARATE COA-TRANSFERASE"/>
    <property type="match status" value="1"/>
</dbReference>
<dbReference type="RefSeq" id="WP_061070835.1">
    <property type="nucleotide sequence ID" value="NZ_CP014060.2"/>
</dbReference>
<dbReference type="Gene3D" id="3.40.50.10540">
    <property type="entry name" value="Crotonobetainyl-coa:carnitine coa-transferase, domain 1"/>
    <property type="match status" value="1"/>
</dbReference>
<dbReference type="GO" id="GO:0008410">
    <property type="term" value="F:CoA-transferase activity"/>
    <property type="evidence" value="ECO:0007669"/>
    <property type="project" value="TreeGrafter"/>
</dbReference>
<dbReference type="SUPFAM" id="SSF89796">
    <property type="entry name" value="CoA-transferase family III (CaiB/BaiF)"/>
    <property type="match status" value="1"/>
</dbReference>
<evidence type="ECO:0000256" key="1">
    <source>
        <dbReference type="ARBA" id="ARBA00022679"/>
    </source>
</evidence>
<dbReference type="Proteomes" id="UP000060602">
    <property type="component" value="Chromosome"/>
</dbReference>
<dbReference type="EMBL" id="CP014060">
    <property type="protein sequence ID" value="AMG34733.1"/>
    <property type="molecule type" value="Genomic_DNA"/>
</dbReference>
<name>A0A109XUZ3_ALCXX</name>
<dbReference type="InterPro" id="IPR044855">
    <property type="entry name" value="CoA-Trfase_III_dom3_sf"/>
</dbReference>
<gene>
    <name evidence="2" type="ORF">AL504_00835</name>
</gene>
<accession>A0A109XUZ3</accession>
<dbReference type="InterPro" id="IPR003673">
    <property type="entry name" value="CoA-Trfase_fam_III"/>
</dbReference>
<protein>
    <submittedName>
        <fullName evidence="2">CoA transferase</fullName>
    </submittedName>
</protein>
<proteinExistence type="predicted"/>
<dbReference type="Pfam" id="PF02515">
    <property type="entry name" value="CoA_transf_3"/>
    <property type="match status" value="1"/>
</dbReference>
<evidence type="ECO:0000313" key="2">
    <source>
        <dbReference type="EMBL" id="AMG34733.1"/>
    </source>
</evidence>
<keyword evidence="1 2" id="KW-0808">Transferase</keyword>
<reference evidence="3" key="1">
    <citation type="submission" date="2015-12" db="EMBL/GenBank/DDBJ databases">
        <title>FDA dAtabase for Regulatory Grade micrObial Sequences (FDA-ARGOS): Supporting development and validation of Infectious Disease Dx tests.</title>
        <authorList>
            <person name="Case J."/>
            <person name="Tallon L."/>
            <person name="Sadzewicz L."/>
            <person name="Sengamalay N."/>
            <person name="Ott S."/>
            <person name="Godinez A."/>
            <person name="Nagaraj S."/>
            <person name="Nadendla S."/>
            <person name="Sichtig H."/>
        </authorList>
    </citation>
    <scope>NUCLEOTIDE SEQUENCE [LARGE SCALE GENOMIC DNA]</scope>
    <source>
        <strain evidence="3">FDAARGOS_147</strain>
    </source>
</reference>
<dbReference type="InterPro" id="IPR050483">
    <property type="entry name" value="CoA-transferase_III_domain"/>
</dbReference>
<organism evidence="2 3">
    <name type="scientific">Alcaligenes xylosoxydans xylosoxydans</name>
    <name type="common">Achromobacter xylosoxidans</name>
    <dbReference type="NCBI Taxonomy" id="85698"/>
    <lineage>
        <taxon>Bacteria</taxon>
        <taxon>Pseudomonadati</taxon>
        <taxon>Pseudomonadota</taxon>
        <taxon>Betaproteobacteria</taxon>
        <taxon>Burkholderiales</taxon>
        <taxon>Alcaligenaceae</taxon>
        <taxon>Achromobacter</taxon>
    </lineage>
</organism>
<dbReference type="InterPro" id="IPR023606">
    <property type="entry name" value="CoA-Trfase_III_dom_1_sf"/>
</dbReference>
<dbReference type="AlphaFoldDB" id="A0A109XUZ3"/>
<sequence length="407" mass="43599">MTSALDGVKVLDLSRVFSGPWAAQMLADFGADVIKVERPGRGDDVRHQGYPMPGRDGAPSPQTSSFVAMNRGKKSLTIDISRPEGQALVRRLAQQADIVIENFKAGDLRRYGLDYAALAAVNPRLVYCSITGFGQSGPYSHLPGYDPIFQSMSGLMSVTGVPDGEPGAGPVKAGYSVSDLTAGFYAVCAILAALRHRDQVSGTGQHIDLALLDAQIAALSHIGMNYLASGQLPARMGSASQITAPFRAFECQDGHLMVAVGNDSQFRGFCEVIGLPELGRDARFDTNPKRAAAQPELSRLIEPAMRARTVQDWNQALAAANVPCGPIYTMDQVFEDPQVRHREMLGSVEHPRLGPLPVIRNPIHFSGTPITGGLPPPLLGEHTADILRAELGLSDDEIARLRAEGIV</sequence>